<dbReference type="RefSeq" id="WP_126469229.1">
    <property type="nucleotide sequence ID" value="NZ_RXOE01000001.1"/>
</dbReference>
<dbReference type="InterPro" id="IPR011008">
    <property type="entry name" value="Dimeric_a/b-barrel"/>
</dbReference>
<dbReference type="AlphaFoldDB" id="A0A3S0QDJ3"/>
<protein>
    <recommendedName>
        <fullName evidence="2">YCII-related domain-containing protein</fullName>
    </recommendedName>
</protein>
<dbReference type="Gene3D" id="3.30.70.1060">
    <property type="entry name" value="Dimeric alpha+beta barrel"/>
    <property type="match status" value="1"/>
</dbReference>
<dbReference type="PANTHER" id="PTHR35174">
    <property type="entry name" value="BLL7171 PROTEIN-RELATED"/>
    <property type="match status" value="1"/>
</dbReference>
<name>A0A3S0QDJ3_9BURK</name>
<dbReference type="OrthoDB" id="9807535at2"/>
<keyword evidence="4" id="KW-1185">Reference proteome</keyword>
<dbReference type="SUPFAM" id="SSF54909">
    <property type="entry name" value="Dimeric alpha+beta barrel"/>
    <property type="match status" value="1"/>
</dbReference>
<evidence type="ECO:0000259" key="2">
    <source>
        <dbReference type="Pfam" id="PF03795"/>
    </source>
</evidence>
<comment type="similarity">
    <text evidence="1">Belongs to the YciI family.</text>
</comment>
<dbReference type="PANTHER" id="PTHR35174:SF3">
    <property type="entry name" value="BLL7171 PROTEIN"/>
    <property type="match status" value="1"/>
</dbReference>
<sequence length="126" mass="13991">MLYSILIYGSESTVAAWEPGVEEEMLERHTDLREDLQGQGKLGTVLRLMPNVASTVRRAGDLHPLVTDGPFAETKEQLMGIYVVECESVEEATHAAHRLAFEGGVFEIRPVTWYDPGVIPARIPQV</sequence>
<reference evidence="3 4" key="1">
    <citation type="submission" date="2018-12" db="EMBL/GenBank/DDBJ databases">
        <title>The genome of Variovorax gossypii DSM 100435.</title>
        <authorList>
            <person name="Gao J."/>
            <person name="Sun J."/>
        </authorList>
    </citation>
    <scope>NUCLEOTIDE SEQUENCE [LARGE SCALE GENOMIC DNA]</scope>
    <source>
        <strain evidence="3 4">DSM 100435</strain>
    </source>
</reference>
<proteinExistence type="inferred from homology"/>
<dbReference type="Proteomes" id="UP000267418">
    <property type="component" value="Unassembled WGS sequence"/>
</dbReference>
<feature type="domain" description="YCII-related" evidence="2">
    <location>
        <begin position="1"/>
        <end position="112"/>
    </location>
</feature>
<comment type="caution">
    <text evidence="3">The sequence shown here is derived from an EMBL/GenBank/DDBJ whole genome shotgun (WGS) entry which is preliminary data.</text>
</comment>
<organism evidence="3 4">
    <name type="scientific">Variovorax gossypii</name>
    <dbReference type="NCBI Taxonomy" id="1679495"/>
    <lineage>
        <taxon>Bacteria</taxon>
        <taxon>Pseudomonadati</taxon>
        <taxon>Pseudomonadota</taxon>
        <taxon>Betaproteobacteria</taxon>
        <taxon>Burkholderiales</taxon>
        <taxon>Comamonadaceae</taxon>
        <taxon>Variovorax</taxon>
    </lineage>
</organism>
<dbReference type="Pfam" id="PF03795">
    <property type="entry name" value="YCII"/>
    <property type="match status" value="1"/>
</dbReference>
<evidence type="ECO:0000313" key="4">
    <source>
        <dbReference type="Proteomes" id="UP000267418"/>
    </source>
</evidence>
<accession>A0A3S0QDJ3</accession>
<evidence type="ECO:0000313" key="3">
    <source>
        <dbReference type="EMBL" id="RTQ37577.1"/>
    </source>
</evidence>
<dbReference type="EMBL" id="RXOE01000001">
    <property type="protein sequence ID" value="RTQ37577.1"/>
    <property type="molecule type" value="Genomic_DNA"/>
</dbReference>
<gene>
    <name evidence="3" type="ORF">EJP69_07600</name>
</gene>
<dbReference type="InterPro" id="IPR005545">
    <property type="entry name" value="YCII"/>
</dbReference>
<evidence type="ECO:0000256" key="1">
    <source>
        <dbReference type="ARBA" id="ARBA00007689"/>
    </source>
</evidence>